<keyword evidence="2" id="KW-0378">Hydrolase</keyword>
<protein>
    <submittedName>
        <fullName evidence="2">Gamma-glutamyl-gamma-aminobutyrate hydrolase family protein</fullName>
    </submittedName>
</protein>
<dbReference type="PANTHER" id="PTHR43235:SF1">
    <property type="entry name" value="GLUTAMINE AMIDOTRANSFERASE PB2B2.05-RELATED"/>
    <property type="match status" value="1"/>
</dbReference>
<accession>A0ABW5BKD8</accession>
<name>A0ABW5BKD8_9PROT</name>
<keyword evidence="3" id="KW-1185">Reference proteome</keyword>
<dbReference type="PANTHER" id="PTHR43235">
    <property type="entry name" value="GLUTAMINE AMIDOTRANSFERASE PB2B2.05-RELATED"/>
    <property type="match status" value="1"/>
</dbReference>
<feature type="region of interest" description="Disordered" evidence="1">
    <location>
        <begin position="71"/>
        <end position="91"/>
    </location>
</feature>
<gene>
    <name evidence="2" type="ORF">ACFSKO_06905</name>
</gene>
<proteinExistence type="predicted"/>
<dbReference type="InterPro" id="IPR029062">
    <property type="entry name" value="Class_I_gatase-like"/>
</dbReference>
<evidence type="ECO:0000313" key="3">
    <source>
        <dbReference type="Proteomes" id="UP001597294"/>
    </source>
</evidence>
<dbReference type="RefSeq" id="WP_380249830.1">
    <property type="nucleotide sequence ID" value="NZ_JBHUII010000003.1"/>
</dbReference>
<dbReference type="Pfam" id="PF07722">
    <property type="entry name" value="Peptidase_C26"/>
    <property type="match status" value="1"/>
</dbReference>
<dbReference type="CDD" id="cd01745">
    <property type="entry name" value="GATase1_2"/>
    <property type="match status" value="1"/>
</dbReference>
<dbReference type="SUPFAM" id="SSF52317">
    <property type="entry name" value="Class I glutamine amidotransferase-like"/>
    <property type="match status" value="1"/>
</dbReference>
<dbReference type="PROSITE" id="PS51273">
    <property type="entry name" value="GATASE_TYPE_1"/>
    <property type="match status" value="1"/>
</dbReference>
<evidence type="ECO:0000313" key="2">
    <source>
        <dbReference type="EMBL" id="MFD2205330.1"/>
    </source>
</evidence>
<comment type="caution">
    <text evidence="2">The sequence shown here is derived from an EMBL/GenBank/DDBJ whole genome shotgun (WGS) entry which is preliminary data.</text>
</comment>
<dbReference type="GO" id="GO:0016787">
    <property type="term" value="F:hydrolase activity"/>
    <property type="evidence" value="ECO:0007669"/>
    <property type="project" value="UniProtKB-KW"/>
</dbReference>
<dbReference type="Proteomes" id="UP001597294">
    <property type="component" value="Unassembled WGS sequence"/>
</dbReference>
<dbReference type="InterPro" id="IPR011697">
    <property type="entry name" value="Peptidase_C26"/>
</dbReference>
<organism evidence="2 3">
    <name type="scientific">Kiloniella antarctica</name>
    <dbReference type="NCBI Taxonomy" id="1550907"/>
    <lineage>
        <taxon>Bacteria</taxon>
        <taxon>Pseudomonadati</taxon>
        <taxon>Pseudomonadota</taxon>
        <taxon>Alphaproteobacteria</taxon>
        <taxon>Rhodospirillales</taxon>
        <taxon>Kiloniellaceae</taxon>
        <taxon>Kiloniella</taxon>
    </lineage>
</organism>
<reference evidence="3" key="1">
    <citation type="journal article" date="2019" name="Int. J. Syst. Evol. Microbiol.">
        <title>The Global Catalogue of Microorganisms (GCM) 10K type strain sequencing project: providing services to taxonomists for standard genome sequencing and annotation.</title>
        <authorList>
            <consortium name="The Broad Institute Genomics Platform"/>
            <consortium name="The Broad Institute Genome Sequencing Center for Infectious Disease"/>
            <person name="Wu L."/>
            <person name="Ma J."/>
        </authorList>
    </citation>
    <scope>NUCLEOTIDE SEQUENCE [LARGE SCALE GENOMIC DNA]</scope>
    <source>
        <strain evidence="3">CGMCC 4.7192</strain>
    </source>
</reference>
<evidence type="ECO:0000256" key="1">
    <source>
        <dbReference type="SAM" id="MobiDB-lite"/>
    </source>
</evidence>
<dbReference type="EMBL" id="JBHUII010000003">
    <property type="protein sequence ID" value="MFD2205330.1"/>
    <property type="molecule type" value="Genomic_DNA"/>
</dbReference>
<dbReference type="InterPro" id="IPR044668">
    <property type="entry name" value="PuuD-like"/>
</dbReference>
<sequence length="251" mass="26943">MSTGKAFVGVSTCRMPKNGNEYDSVSRYYSEAAANVAGVMPLGIPALGDQLDNDALLDRLDGFLFTGSPSNVEPHHYRGAPSEEGTQHDPARDATTLPLIKKVLDKGIPMLAICRGYQELNVVLGGTLYQKVQNQPGKMDHRADMTGTIEDRFVLAHEIELVPGGVLAGLMPDQKVLVNSVHAQGIDQLGEGLAVEAYAPDGLVEAVSVSGASAFALAVQWHPEWNASDNKLSNAIFRAFGNACRERATRR</sequence>
<dbReference type="Gene3D" id="3.40.50.880">
    <property type="match status" value="1"/>
</dbReference>